<dbReference type="Proteomes" id="UP000541610">
    <property type="component" value="Unassembled WGS sequence"/>
</dbReference>
<protein>
    <recommendedName>
        <fullName evidence="3">Tyr recombinase domain-containing protein</fullName>
    </recommendedName>
</protein>
<feature type="domain" description="Tyr recombinase" evidence="3">
    <location>
        <begin position="186"/>
        <end position="393"/>
    </location>
</feature>
<dbReference type="OrthoDB" id="414283at2759"/>
<dbReference type="InterPro" id="IPR002104">
    <property type="entry name" value="Integrase_catalytic"/>
</dbReference>
<dbReference type="InterPro" id="IPR013762">
    <property type="entry name" value="Integrase-like_cat_sf"/>
</dbReference>
<evidence type="ECO:0000259" key="3">
    <source>
        <dbReference type="PROSITE" id="PS51898"/>
    </source>
</evidence>
<accession>A0A7J6NN33</accession>
<gene>
    <name evidence="4" type="ORF">FOZ60_006807</name>
</gene>
<reference evidence="4 5" key="1">
    <citation type="submission" date="2020-04" db="EMBL/GenBank/DDBJ databases">
        <title>Perkinsus olseni comparative genomics.</title>
        <authorList>
            <person name="Bogema D.R."/>
        </authorList>
    </citation>
    <scope>NUCLEOTIDE SEQUENCE [LARGE SCALE GENOMIC DNA]</scope>
    <source>
        <strain evidence="4">00978-12</strain>
    </source>
</reference>
<dbReference type="GO" id="GO:0006310">
    <property type="term" value="P:DNA recombination"/>
    <property type="evidence" value="ECO:0007669"/>
    <property type="project" value="UniProtKB-KW"/>
</dbReference>
<dbReference type="InterPro" id="IPR052925">
    <property type="entry name" value="Phage_Integrase-like_Recomb"/>
</dbReference>
<proteinExistence type="predicted"/>
<evidence type="ECO:0000256" key="2">
    <source>
        <dbReference type="SAM" id="MobiDB-lite"/>
    </source>
</evidence>
<dbReference type="PROSITE" id="PS51898">
    <property type="entry name" value="TYR_RECOMBINASE"/>
    <property type="match status" value="1"/>
</dbReference>
<evidence type="ECO:0000313" key="4">
    <source>
        <dbReference type="EMBL" id="KAF4685188.1"/>
    </source>
</evidence>
<feature type="region of interest" description="Disordered" evidence="2">
    <location>
        <begin position="391"/>
        <end position="452"/>
    </location>
</feature>
<dbReference type="InterPro" id="IPR011010">
    <property type="entry name" value="DNA_brk_join_enz"/>
</dbReference>
<organism evidence="4 5">
    <name type="scientific">Perkinsus olseni</name>
    <name type="common">Perkinsus atlanticus</name>
    <dbReference type="NCBI Taxonomy" id="32597"/>
    <lineage>
        <taxon>Eukaryota</taxon>
        <taxon>Sar</taxon>
        <taxon>Alveolata</taxon>
        <taxon>Perkinsozoa</taxon>
        <taxon>Perkinsea</taxon>
        <taxon>Perkinsida</taxon>
        <taxon>Perkinsidae</taxon>
        <taxon>Perkinsus</taxon>
    </lineage>
</organism>
<keyword evidence="1" id="KW-0233">DNA recombination</keyword>
<dbReference type="GO" id="GO:0015074">
    <property type="term" value="P:DNA integration"/>
    <property type="evidence" value="ECO:0007669"/>
    <property type="project" value="InterPro"/>
</dbReference>
<evidence type="ECO:0000256" key="1">
    <source>
        <dbReference type="ARBA" id="ARBA00023172"/>
    </source>
</evidence>
<dbReference type="Gene3D" id="1.10.443.10">
    <property type="entry name" value="Intergrase catalytic core"/>
    <property type="match status" value="1"/>
</dbReference>
<dbReference type="PANTHER" id="PTHR34605:SF3">
    <property type="entry name" value="P CELL-TYPE AGGLUTINATION PROTEIN MAP4-LIKE-RELATED"/>
    <property type="match status" value="1"/>
</dbReference>
<feature type="compositionally biased region" description="Basic and acidic residues" evidence="2">
    <location>
        <begin position="423"/>
        <end position="443"/>
    </location>
</feature>
<dbReference type="AlphaFoldDB" id="A0A7J6NN33"/>
<dbReference type="PANTHER" id="PTHR34605">
    <property type="entry name" value="PHAGE_INTEGRASE DOMAIN-CONTAINING PROTEIN"/>
    <property type="match status" value="1"/>
</dbReference>
<dbReference type="SUPFAM" id="SSF56349">
    <property type="entry name" value="DNA breaking-rejoining enzymes"/>
    <property type="match status" value="1"/>
</dbReference>
<dbReference type="EMBL" id="JABANP010000274">
    <property type="protein sequence ID" value="KAF4685188.1"/>
    <property type="molecule type" value="Genomic_DNA"/>
</dbReference>
<dbReference type="GO" id="GO:0003677">
    <property type="term" value="F:DNA binding"/>
    <property type="evidence" value="ECO:0007669"/>
    <property type="project" value="InterPro"/>
</dbReference>
<comment type="caution">
    <text evidence="4">The sequence shown here is derived from an EMBL/GenBank/DDBJ whole genome shotgun (WGS) entry which is preliminary data.</text>
</comment>
<sequence>MNRTSVDRGNFRCCASSSRPETRRACAGVACEAGLAGGSVSRVDGTTNMVVIDIDLPMSPRERRGDGKAVARIVNAADDVAMTHAVEELRARVYADSTKLSNKSRVKKYEEVMAGRVVNWEAFPVDASKVECFVAVLAAANYKSIPQYVDAVVAENEIRGFEITERDRRMIKRFKRAATRGQGPSKGVAPITLETLISLHKEVKGKQARLRVCLYTIACWFLLRGDEVVSLRCKDVERVSRKGGGDVIQVTVAESKTDPRGEGVAREHGCICSDGVAGTLVCPVHNAEFVIEYRRRQEARPDDPLFVDQEGKQWKKGSLLRLMRKDLKHIGIRENEGYGLHSMRVGGTQWMLRAGVERFRVQLYGRWKSNVIDRYARDVYIEDSPEYSRRVWNTGLNKDDPTGAARVSVERSEEESEQSEGEECTKGRVQRTEGRDPVGKDPEGSGGEEQWLVEGYEECEDSWLISPSVTQWLQ</sequence>
<feature type="compositionally biased region" description="Acidic residues" evidence="2">
    <location>
        <begin position="412"/>
        <end position="422"/>
    </location>
</feature>
<name>A0A7J6NN33_PEROL</name>
<evidence type="ECO:0000313" key="5">
    <source>
        <dbReference type="Proteomes" id="UP000541610"/>
    </source>
</evidence>